<dbReference type="AlphaFoldDB" id="A0AAV7S6I0"/>
<protein>
    <submittedName>
        <fullName evidence="1">Uncharacterized protein</fullName>
    </submittedName>
</protein>
<reference evidence="1" key="1">
    <citation type="journal article" date="2022" name="bioRxiv">
        <title>Sequencing and chromosome-scale assembly of the giantPleurodeles waltlgenome.</title>
        <authorList>
            <person name="Brown T."/>
            <person name="Elewa A."/>
            <person name="Iarovenko S."/>
            <person name="Subramanian E."/>
            <person name="Araus A.J."/>
            <person name="Petzold A."/>
            <person name="Susuki M."/>
            <person name="Suzuki K.-i.T."/>
            <person name="Hayashi T."/>
            <person name="Toyoda A."/>
            <person name="Oliveira C."/>
            <person name="Osipova E."/>
            <person name="Leigh N.D."/>
            <person name="Simon A."/>
            <person name="Yun M.H."/>
        </authorList>
    </citation>
    <scope>NUCLEOTIDE SEQUENCE</scope>
    <source>
        <strain evidence="1">20211129_DDA</strain>
        <tissue evidence="1">Liver</tissue>
    </source>
</reference>
<evidence type="ECO:0000313" key="2">
    <source>
        <dbReference type="Proteomes" id="UP001066276"/>
    </source>
</evidence>
<gene>
    <name evidence="1" type="ORF">NDU88_011779</name>
</gene>
<evidence type="ECO:0000313" key="1">
    <source>
        <dbReference type="EMBL" id="KAJ1159109.1"/>
    </source>
</evidence>
<dbReference type="EMBL" id="JANPWB010000009">
    <property type="protein sequence ID" value="KAJ1159109.1"/>
    <property type="molecule type" value="Genomic_DNA"/>
</dbReference>
<name>A0AAV7S6I0_PLEWA</name>
<dbReference type="Proteomes" id="UP001066276">
    <property type="component" value="Chromosome 5"/>
</dbReference>
<feature type="non-terminal residue" evidence="1">
    <location>
        <position position="1"/>
    </location>
</feature>
<sequence length="102" mass="11161">VWEVLHSSRQEAEPQISGVGGVTFIVRGEREDSAPYPSLLHPFTIPRVGVIVGSRPPPLDEARPRSLLMAAVGATTQALDGHRQRIIITQKCRVKGARRVIC</sequence>
<proteinExistence type="predicted"/>
<organism evidence="1 2">
    <name type="scientific">Pleurodeles waltl</name>
    <name type="common">Iberian ribbed newt</name>
    <dbReference type="NCBI Taxonomy" id="8319"/>
    <lineage>
        <taxon>Eukaryota</taxon>
        <taxon>Metazoa</taxon>
        <taxon>Chordata</taxon>
        <taxon>Craniata</taxon>
        <taxon>Vertebrata</taxon>
        <taxon>Euteleostomi</taxon>
        <taxon>Amphibia</taxon>
        <taxon>Batrachia</taxon>
        <taxon>Caudata</taxon>
        <taxon>Salamandroidea</taxon>
        <taxon>Salamandridae</taxon>
        <taxon>Pleurodelinae</taxon>
        <taxon>Pleurodeles</taxon>
    </lineage>
</organism>
<keyword evidence="2" id="KW-1185">Reference proteome</keyword>
<feature type="non-terminal residue" evidence="1">
    <location>
        <position position="102"/>
    </location>
</feature>
<accession>A0AAV7S6I0</accession>
<comment type="caution">
    <text evidence="1">The sequence shown here is derived from an EMBL/GenBank/DDBJ whole genome shotgun (WGS) entry which is preliminary data.</text>
</comment>